<dbReference type="NCBIfam" id="TIGR03654">
    <property type="entry name" value="L6_bact"/>
    <property type="match status" value="1"/>
</dbReference>
<dbReference type="PANTHER" id="PTHR11655">
    <property type="entry name" value="60S/50S RIBOSOMAL PROTEIN L6/L9"/>
    <property type="match status" value="1"/>
</dbReference>
<dbReference type="HOGENOM" id="CLU_065464_1_2_12"/>
<keyword evidence="9" id="KW-1185">Reference proteome</keyword>
<evidence type="ECO:0000256" key="1">
    <source>
        <dbReference type="ARBA" id="ARBA00009356"/>
    </source>
</evidence>
<evidence type="ECO:0000256" key="2">
    <source>
        <dbReference type="ARBA" id="ARBA00022980"/>
    </source>
</evidence>
<keyword evidence="4 6" id="KW-0699">rRNA-binding</keyword>
<dbReference type="InterPro" id="IPR002358">
    <property type="entry name" value="Ribosomal_uL6_CS"/>
</dbReference>
<gene>
    <name evidence="4" type="primary">rplF</name>
    <name evidence="8" type="ordered locus">Turpa_2564</name>
</gene>
<proteinExistence type="inferred from homology"/>
<dbReference type="PRINTS" id="PR00059">
    <property type="entry name" value="RIBOSOMALL6"/>
</dbReference>
<evidence type="ECO:0000256" key="6">
    <source>
        <dbReference type="RuleBase" id="RU003870"/>
    </source>
</evidence>
<dbReference type="STRING" id="869212.Turpa_2564"/>
<evidence type="ECO:0000256" key="4">
    <source>
        <dbReference type="HAMAP-Rule" id="MF_01365"/>
    </source>
</evidence>
<dbReference type="AlphaFoldDB" id="I4B7E7"/>
<dbReference type="EMBL" id="CP002959">
    <property type="protein sequence ID" value="AFM13204.1"/>
    <property type="molecule type" value="Genomic_DNA"/>
</dbReference>
<feature type="domain" description="Large ribosomal subunit protein uL6 alpha-beta" evidence="7">
    <location>
        <begin position="91"/>
        <end position="164"/>
    </location>
</feature>
<dbReference type="InterPro" id="IPR000702">
    <property type="entry name" value="Ribosomal_uL6-like"/>
</dbReference>
<dbReference type="PATRIC" id="fig|869212.3.peg.2581"/>
<dbReference type="InterPro" id="IPR020040">
    <property type="entry name" value="Ribosomal_uL6_a/b-dom"/>
</dbReference>
<dbReference type="SUPFAM" id="SSF56053">
    <property type="entry name" value="Ribosomal protein L6"/>
    <property type="match status" value="2"/>
</dbReference>
<dbReference type="Gene3D" id="3.90.930.12">
    <property type="entry name" value="Ribosomal protein L6, alpha-beta domain"/>
    <property type="match status" value="2"/>
</dbReference>
<dbReference type="GO" id="GO:0022625">
    <property type="term" value="C:cytosolic large ribosomal subunit"/>
    <property type="evidence" value="ECO:0007669"/>
    <property type="project" value="UniProtKB-UniRule"/>
</dbReference>
<dbReference type="InterPro" id="IPR019906">
    <property type="entry name" value="Ribosomal_uL6_bac-type"/>
</dbReference>
<feature type="domain" description="Large ribosomal subunit protein uL6 alpha-beta" evidence="7">
    <location>
        <begin position="12"/>
        <end position="80"/>
    </location>
</feature>
<sequence length="180" mass="19390">MSRIGNKPIELPAGVSLTAADGSVTVKGPKGSLVTPFFPGLKLEVSGTTAKVSRENDEKDLRAKHGLVRSLLQNCVTGTSAGYTQLLILQGVGYRAQKKGKDVVFSLGFSHDVIFKEPADVSVEVVENTKVKISGVDKQRVGQVAAQIRAYKQPEPYKGKGIRYENEHVRRKAGKAGSKK</sequence>
<dbReference type="InterPro" id="IPR036789">
    <property type="entry name" value="Ribosomal_uL6-like_a/b-dom_sf"/>
</dbReference>
<name>I4B7E7_TURPD</name>
<protein>
    <recommendedName>
        <fullName evidence="4">Large ribosomal subunit protein uL6</fullName>
    </recommendedName>
</protein>
<comment type="similarity">
    <text evidence="1 4 5">Belongs to the universal ribosomal protein uL6 family.</text>
</comment>
<evidence type="ECO:0000256" key="3">
    <source>
        <dbReference type="ARBA" id="ARBA00023274"/>
    </source>
</evidence>
<dbReference type="GO" id="GO:0003735">
    <property type="term" value="F:structural constituent of ribosome"/>
    <property type="evidence" value="ECO:0007669"/>
    <property type="project" value="UniProtKB-UniRule"/>
</dbReference>
<keyword evidence="2 4" id="KW-0689">Ribosomal protein</keyword>
<keyword evidence="3 4" id="KW-0687">Ribonucleoprotein</keyword>
<dbReference type="Proteomes" id="UP000006048">
    <property type="component" value="Chromosome"/>
</dbReference>
<dbReference type="GO" id="GO:0019843">
    <property type="term" value="F:rRNA binding"/>
    <property type="evidence" value="ECO:0007669"/>
    <property type="project" value="UniProtKB-UniRule"/>
</dbReference>
<reference evidence="8 9" key="1">
    <citation type="submission" date="2012-06" db="EMBL/GenBank/DDBJ databases">
        <title>The complete chromosome of genome of Turneriella parva DSM 21527.</title>
        <authorList>
            <consortium name="US DOE Joint Genome Institute (JGI-PGF)"/>
            <person name="Lucas S."/>
            <person name="Han J."/>
            <person name="Lapidus A."/>
            <person name="Bruce D."/>
            <person name="Goodwin L."/>
            <person name="Pitluck S."/>
            <person name="Peters L."/>
            <person name="Kyrpides N."/>
            <person name="Mavromatis K."/>
            <person name="Ivanova N."/>
            <person name="Mikhailova N."/>
            <person name="Chertkov O."/>
            <person name="Detter J.C."/>
            <person name="Tapia R."/>
            <person name="Han C."/>
            <person name="Land M."/>
            <person name="Hauser L."/>
            <person name="Markowitz V."/>
            <person name="Cheng J.-F."/>
            <person name="Hugenholtz P."/>
            <person name="Woyke T."/>
            <person name="Wu D."/>
            <person name="Gronow S."/>
            <person name="Wellnitz S."/>
            <person name="Brambilla E."/>
            <person name="Klenk H.-P."/>
            <person name="Eisen J.A."/>
        </authorList>
    </citation>
    <scope>NUCLEOTIDE SEQUENCE [LARGE SCALE GENOMIC DNA]</scope>
    <source>
        <strain evidence="9">ATCC BAA-1111 / DSM 21527 / NCTC 11395 / H</strain>
    </source>
</reference>
<comment type="subunit">
    <text evidence="4">Part of the 50S ribosomal subunit.</text>
</comment>
<evidence type="ECO:0000259" key="7">
    <source>
        <dbReference type="Pfam" id="PF00347"/>
    </source>
</evidence>
<comment type="function">
    <text evidence="4 6">This protein binds to the 23S rRNA, and is important in its secondary structure. It is located near the subunit interface in the base of the L7/L12 stalk, and near the tRNA binding site of the peptidyltransferase center.</text>
</comment>
<evidence type="ECO:0000313" key="9">
    <source>
        <dbReference type="Proteomes" id="UP000006048"/>
    </source>
</evidence>
<dbReference type="GO" id="GO:0002181">
    <property type="term" value="P:cytoplasmic translation"/>
    <property type="evidence" value="ECO:0007669"/>
    <property type="project" value="TreeGrafter"/>
</dbReference>
<organism evidence="8 9">
    <name type="scientific">Turneriella parva (strain ATCC BAA-1111 / DSM 21527 / NCTC 11395 / H)</name>
    <name type="common">Leptospira parva</name>
    <dbReference type="NCBI Taxonomy" id="869212"/>
    <lineage>
        <taxon>Bacteria</taxon>
        <taxon>Pseudomonadati</taxon>
        <taxon>Spirochaetota</taxon>
        <taxon>Spirochaetia</taxon>
        <taxon>Leptospirales</taxon>
        <taxon>Leptospiraceae</taxon>
        <taxon>Turneriella</taxon>
    </lineage>
</organism>
<evidence type="ECO:0000256" key="5">
    <source>
        <dbReference type="RuleBase" id="RU003869"/>
    </source>
</evidence>
<dbReference type="OrthoDB" id="9805007at2"/>
<accession>I4B7E7</accession>
<dbReference type="PANTHER" id="PTHR11655:SF14">
    <property type="entry name" value="LARGE RIBOSOMAL SUBUNIT PROTEIN UL6M"/>
    <property type="match status" value="1"/>
</dbReference>
<dbReference type="RefSeq" id="WP_014803709.1">
    <property type="nucleotide sequence ID" value="NC_018020.1"/>
</dbReference>
<evidence type="ECO:0000313" key="8">
    <source>
        <dbReference type="EMBL" id="AFM13204.1"/>
    </source>
</evidence>
<dbReference type="Pfam" id="PF00347">
    <property type="entry name" value="Ribosomal_L6"/>
    <property type="match status" value="2"/>
</dbReference>
<dbReference type="KEGG" id="tpx:Turpa_2564"/>
<dbReference type="FunFam" id="3.90.930.12:FF:000001">
    <property type="entry name" value="50S ribosomal protein L6"/>
    <property type="match status" value="1"/>
</dbReference>
<dbReference type="HAMAP" id="MF_01365_B">
    <property type="entry name" value="Ribosomal_uL6_B"/>
    <property type="match status" value="1"/>
</dbReference>
<dbReference type="PIRSF" id="PIRSF002162">
    <property type="entry name" value="Ribosomal_L6"/>
    <property type="match status" value="1"/>
</dbReference>
<keyword evidence="4 6" id="KW-0694">RNA-binding</keyword>
<dbReference type="PROSITE" id="PS00525">
    <property type="entry name" value="RIBOSOMAL_L6_1"/>
    <property type="match status" value="1"/>
</dbReference>